<sequence>MLKHTTKIRVRYGETDQMGIVNNAVYPSYFEVGRTEMFREIGLPYSKIEKEGIMLPLSELHIKYHRPAVYDNEITIETYVDEYPTSRIRFKYNIYNELGELLVSGETVLAFMNADSRRPTRIPQYLKSIIEPFFQ</sequence>
<dbReference type="AlphaFoldDB" id="A0A2U2BAL2"/>
<dbReference type="InterPro" id="IPR006684">
    <property type="entry name" value="YbgC/YbaW"/>
</dbReference>
<dbReference type="PANTHER" id="PTHR31793:SF27">
    <property type="entry name" value="NOVEL THIOESTERASE SUPERFAMILY DOMAIN AND SAPOSIN A-TYPE DOMAIN CONTAINING PROTEIN (0610012H03RIK)"/>
    <property type="match status" value="1"/>
</dbReference>
<reference evidence="3 4" key="1">
    <citation type="submission" date="2018-05" db="EMBL/GenBank/DDBJ databases">
        <title>Marinilabilia rubrum sp. nov., isolated from saltern sediment.</title>
        <authorList>
            <person name="Zhang R."/>
        </authorList>
    </citation>
    <scope>NUCLEOTIDE SEQUENCE [LARGE SCALE GENOMIC DNA]</scope>
    <source>
        <strain evidence="3 4">WTE16</strain>
    </source>
</reference>
<comment type="caution">
    <text evidence="3">The sequence shown here is derived from an EMBL/GenBank/DDBJ whole genome shotgun (WGS) entry which is preliminary data.</text>
</comment>
<dbReference type="InterPro" id="IPR029069">
    <property type="entry name" value="HotDog_dom_sf"/>
</dbReference>
<evidence type="ECO:0000256" key="1">
    <source>
        <dbReference type="ARBA" id="ARBA00005953"/>
    </source>
</evidence>
<dbReference type="RefSeq" id="WP_109263729.1">
    <property type="nucleotide sequence ID" value="NZ_QEWP01000004.1"/>
</dbReference>
<keyword evidence="2" id="KW-0378">Hydrolase</keyword>
<proteinExistence type="inferred from homology"/>
<comment type="similarity">
    <text evidence="1">Belongs to the 4-hydroxybenzoyl-CoA thioesterase family.</text>
</comment>
<name>A0A2U2BAL2_9BACT</name>
<protein>
    <submittedName>
        <fullName evidence="3">Thioesterase</fullName>
    </submittedName>
</protein>
<dbReference type="CDD" id="cd00586">
    <property type="entry name" value="4HBT"/>
    <property type="match status" value="1"/>
</dbReference>
<dbReference type="EMBL" id="QEWP01000004">
    <property type="protein sequence ID" value="PWE00106.1"/>
    <property type="molecule type" value="Genomic_DNA"/>
</dbReference>
<gene>
    <name evidence="3" type="ORF">DDZ16_07035</name>
</gene>
<dbReference type="NCBIfam" id="TIGR00051">
    <property type="entry name" value="YbgC/FadM family acyl-CoA thioesterase"/>
    <property type="match status" value="1"/>
</dbReference>
<dbReference type="OrthoDB" id="9800856at2"/>
<evidence type="ECO:0000313" key="4">
    <source>
        <dbReference type="Proteomes" id="UP000244956"/>
    </source>
</evidence>
<evidence type="ECO:0000313" key="3">
    <source>
        <dbReference type="EMBL" id="PWE00106.1"/>
    </source>
</evidence>
<dbReference type="InterPro" id="IPR050563">
    <property type="entry name" value="4-hydroxybenzoyl-CoA_TE"/>
</dbReference>
<organism evidence="3 4">
    <name type="scientific">Marinilabilia rubra</name>
    <dbReference type="NCBI Taxonomy" id="2162893"/>
    <lineage>
        <taxon>Bacteria</taxon>
        <taxon>Pseudomonadati</taxon>
        <taxon>Bacteroidota</taxon>
        <taxon>Bacteroidia</taxon>
        <taxon>Marinilabiliales</taxon>
        <taxon>Marinilabiliaceae</taxon>
        <taxon>Marinilabilia</taxon>
    </lineage>
</organism>
<evidence type="ECO:0000256" key="2">
    <source>
        <dbReference type="ARBA" id="ARBA00022801"/>
    </source>
</evidence>
<dbReference type="Proteomes" id="UP000244956">
    <property type="component" value="Unassembled WGS sequence"/>
</dbReference>
<dbReference type="SUPFAM" id="SSF54637">
    <property type="entry name" value="Thioesterase/thiol ester dehydrase-isomerase"/>
    <property type="match status" value="1"/>
</dbReference>
<dbReference type="PIRSF" id="PIRSF003230">
    <property type="entry name" value="YbgC"/>
    <property type="match status" value="1"/>
</dbReference>
<dbReference type="GO" id="GO:0047617">
    <property type="term" value="F:fatty acyl-CoA hydrolase activity"/>
    <property type="evidence" value="ECO:0007669"/>
    <property type="project" value="TreeGrafter"/>
</dbReference>
<dbReference type="Pfam" id="PF13279">
    <property type="entry name" value="4HBT_2"/>
    <property type="match status" value="1"/>
</dbReference>
<accession>A0A2U2BAL2</accession>
<dbReference type="Gene3D" id="3.10.129.10">
    <property type="entry name" value="Hotdog Thioesterase"/>
    <property type="match status" value="1"/>
</dbReference>
<dbReference type="PANTHER" id="PTHR31793">
    <property type="entry name" value="4-HYDROXYBENZOYL-COA THIOESTERASE FAMILY MEMBER"/>
    <property type="match status" value="1"/>
</dbReference>
<keyword evidence="4" id="KW-1185">Reference proteome</keyword>